<keyword evidence="3" id="KW-1185">Reference proteome</keyword>
<dbReference type="Proteomes" id="UP000325081">
    <property type="component" value="Unassembled WGS sequence"/>
</dbReference>
<feature type="compositionally biased region" description="Basic residues" evidence="1">
    <location>
        <begin position="23"/>
        <end position="32"/>
    </location>
</feature>
<dbReference type="Gene3D" id="2.20.70.10">
    <property type="match status" value="1"/>
</dbReference>
<feature type="region of interest" description="Disordered" evidence="1">
    <location>
        <begin position="111"/>
        <end position="146"/>
    </location>
</feature>
<dbReference type="InterPro" id="IPR036020">
    <property type="entry name" value="WW_dom_sf"/>
</dbReference>
<sequence length="159" mass="17327">MAAPNMATITASLERSLQNCSLNHHHHHHHHPQSSTTTTTTAGGGGAEAAHGQNSPTNLSASPALELNSEASLPFNWEQCLDLKTGEIYYINWRTGMKVKEDPRTIDADELNDDCYYSEDDDDSSSSYDSQGSCSETSPSSSSPSRLQWCEVFDVLYGA</sequence>
<gene>
    <name evidence="2" type="ORF">STAS_32955</name>
</gene>
<reference evidence="3" key="1">
    <citation type="journal article" date="2019" name="Curr. Biol.">
        <title>Genome Sequence of Striga asiatica Provides Insight into the Evolution of Plant Parasitism.</title>
        <authorList>
            <person name="Yoshida S."/>
            <person name="Kim S."/>
            <person name="Wafula E.K."/>
            <person name="Tanskanen J."/>
            <person name="Kim Y.M."/>
            <person name="Honaas L."/>
            <person name="Yang Z."/>
            <person name="Spallek T."/>
            <person name="Conn C.E."/>
            <person name="Ichihashi Y."/>
            <person name="Cheong K."/>
            <person name="Cui S."/>
            <person name="Der J.P."/>
            <person name="Gundlach H."/>
            <person name="Jiao Y."/>
            <person name="Hori C."/>
            <person name="Ishida J.K."/>
            <person name="Kasahara H."/>
            <person name="Kiba T."/>
            <person name="Kim M.S."/>
            <person name="Koo N."/>
            <person name="Laohavisit A."/>
            <person name="Lee Y.H."/>
            <person name="Lumba S."/>
            <person name="McCourt P."/>
            <person name="Mortimer J.C."/>
            <person name="Mutuku J.M."/>
            <person name="Nomura T."/>
            <person name="Sasaki-Sekimoto Y."/>
            <person name="Seto Y."/>
            <person name="Wang Y."/>
            <person name="Wakatake T."/>
            <person name="Sakakibara H."/>
            <person name="Demura T."/>
            <person name="Yamaguchi S."/>
            <person name="Yoneyama K."/>
            <person name="Manabe R.I."/>
            <person name="Nelson D.C."/>
            <person name="Schulman A.H."/>
            <person name="Timko M.P."/>
            <person name="dePamphilis C.W."/>
            <person name="Choi D."/>
            <person name="Shirasu K."/>
        </authorList>
    </citation>
    <scope>NUCLEOTIDE SEQUENCE [LARGE SCALE GENOMIC DNA]</scope>
    <source>
        <strain evidence="3">cv. UVA1</strain>
    </source>
</reference>
<accession>A0A5A7RC45</accession>
<evidence type="ECO:0000313" key="3">
    <source>
        <dbReference type="Proteomes" id="UP000325081"/>
    </source>
</evidence>
<dbReference type="AlphaFoldDB" id="A0A5A7RC45"/>
<dbReference type="SUPFAM" id="SSF51045">
    <property type="entry name" value="WW domain"/>
    <property type="match status" value="1"/>
</dbReference>
<evidence type="ECO:0000313" key="2">
    <source>
        <dbReference type="EMBL" id="GER55313.1"/>
    </source>
</evidence>
<evidence type="ECO:0000256" key="1">
    <source>
        <dbReference type="SAM" id="MobiDB-lite"/>
    </source>
</evidence>
<feature type="region of interest" description="Disordered" evidence="1">
    <location>
        <begin position="23"/>
        <end position="63"/>
    </location>
</feature>
<comment type="caution">
    <text evidence="2">The sequence shown here is derived from an EMBL/GenBank/DDBJ whole genome shotgun (WGS) entry which is preliminary data.</text>
</comment>
<proteinExistence type="predicted"/>
<dbReference type="PANTHER" id="PTHR14791">
    <property type="entry name" value="BOMB/KIRA PROTEINS"/>
    <property type="match status" value="1"/>
</dbReference>
<name>A0A5A7RC45_STRAF</name>
<feature type="compositionally biased region" description="Low complexity" evidence="1">
    <location>
        <begin position="125"/>
        <end position="145"/>
    </location>
</feature>
<feature type="compositionally biased region" description="Acidic residues" evidence="1">
    <location>
        <begin position="111"/>
        <end position="124"/>
    </location>
</feature>
<dbReference type="EMBL" id="BKCP01011626">
    <property type="protein sequence ID" value="GER55313.1"/>
    <property type="molecule type" value="Genomic_DNA"/>
</dbReference>
<dbReference type="InterPro" id="IPR051105">
    <property type="entry name" value="WWC/KIBRA_Hippo_Reg"/>
</dbReference>
<dbReference type="OrthoDB" id="1930512at2759"/>
<dbReference type="PANTHER" id="PTHR14791:SF29">
    <property type="entry name" value="PROTEIN KIBRA"/>
    <property type="match status" value="1"/>
</dbReference>
<organism evidence="2 3">
    <name type="scientific">Striga asiatica</name>
    <name type="common">Asiatic witchweed</name>
    <name type="synonym">Buchnera asiatica</name>
    <dbReference type="NCBI Taxonomy" id="4170"/>
    <lineage>
        <taxon>Eukaryota</taxon>
        <taxon>Viridiplantae</taxon>
        <taxon>Streptophyta</taxon>
        <taxon>Embryophyta</taxon>
        <taxon>Tracheophyta</taxon>
        <taxon>Spermatophyta</taxon>
        <taxon>Magnoliopsida</taxon>
        <taxon>eudicotyledons</taxon>
        <taxon>Gunneridae</taxon>
        <taxon>Pentapetalae</taxon>
        <taxon>asterids</taxon>
        <taxon>lamiids</taxon>
        <taxon>Lamiales</taxon>
        <taxon>Orobanchaceae</taxon>
        <taxon>Buchnereae</taxon>
        <taxon>Striga</taxon>
    </lineage>
</organism>
<protein>
    <submittedName>
        <fullName evidence="2">Humj1 family protein</fullName>
    </submittedName>
</protein>